<comment type="caution">
    <text evidence="4">The sequence shown here is derived from an EMBL/GenBank/DDBJ whole genome shotgun (WGS) entry which is preliminary data.</text>
</comment>
<dbReference type="EMBL" id="MZGV01000113">
    <property type="protein sequence ID" value="OPJ55359.1"/>
    <property type="molecule type" value="Genomic_DNA"/>
</dbReference>
<sequence length="225" mass="23780">MSQFIKGITGFFKSLVAPQGIVAIIIVLLIIVAVAITKKKSNTGRGLSTRNVVAVGIGAALYGVLSIISIPIGPNTSFRLAIALLIIFGAIFGPTVGFLVGFIGNALNDAFSYGQVWWSWALLSATIGLFAGFLTLDKDFDVLAGKINKIHFAKLYAFAIVSLIVGCIFAFCGDVFLYGESAAKVLIQALIAALTDFAVIAVIGIPVTIAIAKLRQKNNNLELDE</sequence>
<protein>
    <submittedName>
        <fullName evidence="4">Uncharacterized protein</fullName>
    </submittedName>
</protein>
<organism evidence="4 5">
    <name type="scientific">Clostridium oryzae</name>
    <dbReference type="NCBI Taxonomy" id="1450648"/>
    <lineage>
        <taxon>Bacteria</taxon>
        <taxon>Bacillati</taxon>
        <taxon>Bacillota</taxon>
        <taxon>Clostridia</taxon>
        <taxon>Eubacteriales</taxon>
        <taxon>Clostridiaceae</taxon>
        <taxon>Clostridium</taxon>
    </lineage>
</organism>
<dbReference type="Pfam" id="PF07155">
    <property type="entry name" value="ECF-ribofla_trS"/>
    <property type="match status" value="1"/>
</dbReference>
<dbReference type="Proteomes" id="UP000190080">
    <property type="component" value="Unassembled WGS sequence"/>
</dbReference>
<feature type="transmembrane region" description="Helical" evidence="3">
    <location>
        <begin position="48"/>
        <end position="68"/>
    </location>
</feature>
<evidence type="ECO:0000256" key="3">
    <source>
        <dbReference type="SAM" id="Phobius"/>
    </source>
</evidence>
<dbReference type="PANTHER" id="PTHR37815">
    <property type="entry name" value="UPF0397 PROTEIN BC_2624-RELATED"/>
    <property type="match status" value="1"/>
</dbReference>
<evidence type="ECO:0000256" key="2">
    <source>
        <dbReference type="ARBA" id="ARBA00022989"/>
    </source>
</evidence>
<keyword evidence="2 3" id="KW-1133">Transmembrane helix</keyword>
<dbReference type="STRING" id="1450648.CLORY_44250"/>
<evidence type="ECO:0000313" key="4">
    <source>
        <dbReference type="EMBL" id="OPJ55359.1"/>
    </source>
</evidence>
<feature type="transmembrane region" description="Helical" evidence="3">
    <location>
        <begin position="12"/>
        <end position="36"/>
    </location>
</feature>
<accession>A0A1V4I657</accession>
<feature type="transmembrane region" description="Helical" evidence="3">
    <location>
        <begin position="116"/>
        <end position="134"/>
    </location>
</feature>
<dbReference type="Gene3D" id="1.10.1760.20">
    <property type="match status" value="1"/>
</dbReference>
<keyword evidence="1 3" id="KW-0812">Transmembrane</keyword>
<feature type="transmembrane region" description="Helical" evidence="3">
    <location>
        <begin position="80"/>
        <end position="104"/>
    </location>
</feature>
<name>A0A1V4I657_9CLOT</name>
<dbReference type="NCBIfam" id="NF010182">
    <property type="entry name" value="PRK13661.1"/>
    <property type="match status" value="1"/>
</dbReference>
<keyword evidence="5" id="KW-1185">Reference proteome</keyword>
<evidence type="ECO:0000256" key="1">
    <source>
        <dbReference type="ARBA" id="ARBA00022692"/>
    </source>
</evidence>
<dbReference type="GO" id="GO:0016020">
    <property type="term" value="C:membrane"/>
    <property type="evidence" value="ECO:0007669"/>
    <property type="project" value="InterPro"/>
</dbReference>
<dbReference type="OrthoDB" id="4550662at2"/>
<dbReference type="PANTHER" id="PTHR37815:SF3">
    <property type="entry name" value="UPF0397 PROTEIN SPR0429"/>
    <property type="match status" value="1"/>
</dbReference>
<reference evidence="4 5" key="1">
    <citation type="submission" date="2017-03" db="EMBL/GenBank/DDBJ databases">
        <title>Genome sequence of Clostridium oryzae DSM 28571.</title>
        <authorList>
            <person name="Poehlein A."/>
            <person name="Daniel R."/>
        </authorList>
    </citation>
    <scope>NUCLEOTIDE SEQUENCE [LARGE SCALE GENOMIC DNA]</scope>
    <source>
        <strain evidence="4 5">DSM 28571</strain>
    </source>
</reference>
<dbReference type="RefSeq" id="WP_079428601.1">
    <property type="nucleotide sequence ID" value="NZ_MZGV01000113.1"/>
</dbReference>
<feature type="transmembrane region" description="Helical" evidence="3">
    <location>
        <begin position="185"/>
        <end position="212"/>
    </location>
</feature>
<dbReference type="AlphaFoldDB" id="A0A1V4I657"/>
<dbReference type="InterPro" id="IPR009825">
    <property type="entry name" value="ECF_substrate-spec-like"/>
</dbReference>
<keyword evidence="3" id="KW-0472">Membrane</keyword>
<evidence type="ECO:0000313" key="5">
    <source>
        <dbReference type="Proteomes" id="UP000190080"/>
    </source>
</evidence>
<proteinExistence type="predicted"/>
<feature type="transmembrane region" description="Helical" evidence="3">
    <location>
        <begin position="155"/>
        <end position="179"/>
    </location>
</feature>
<gene>
    <name evidence="4" type="ORF">CLORY_44250</name>
</gene>